<reference evidence="1" key="1">
    <citation type="submission" date="2021-03" db="EMBL/GenBank/DDBJ databases">
        <title>Antimicrobial resistance genes in bacteria isolated from Japanese honey, and their potential for conferring macrolide and lincosamide resistance in the American foulbrood pathogen Paenibacillus larvae.</title>
        <authorList>
            <person name="Okamoto M."/>
            <person name="Kumagai M."/>
            <person name="Kanamori H."/>
            <person name="Takamatsu D."/>
        </authorList>
    </citation>
    <scope>NUCLEOTIDE SEQUENCE</scope>
    <source>
        <strain evidence="1">J41TS4</strain>
    </source>
</reference>
<name>A0A920CLJ3_9BACL</name>
<dbReference type="RefSeq" id="WP_301626020.1">
    <property type="nucleotide sequence ID" value="NZ_BORS01000004.1"/>
</dbReference>
<comment type="caution">
    <text evidence="1">The sequence shown here is derived from an EMBL/GenBank/DDBJ whole genome shotgun (WGS) entry which is preliminary data.</text>
</comment>
<evidence type="ECO:0000313" key="2">
    <source>
        <dbReference type="Proteomes" id="UP000678895"/>
    </source>
</evidence>
<protein>
    <submittedName>
        <fullName evidence="1">Uncharacterized protein</fullName>
    </submittedName>
</protein>
<proteinExistence type="predicted"/>
<dbReference type="Proteomes" id="UP000678895">
    <property type="component" value="Unassembled WGS sequence"/>
</dbReference>
<sequence length="221" mass="25063">MKKIIMAVSALLVISVVMNIVLYNKSKKADRYEVAVDTALGYFSSEYRIGSLHESLEKALSEQRLDFGELGRFNNYYRDDLKKVSTMHRQLTLLYGPIFGYEQYDRISSIGTNNLFNLLEDCSIFFDDLGENSKNSLSNDGERQYVDLGKLDDEVMAGVMIITEIISELEAIRSSSYDQKSGSDLAALHDYLLRSADYFDTTDLQEKAKMIESLNAHGKQV</sequence>
<organism evidence="1 2">
    <name type="scientific">Paenibacillus apis</name>
    <dbReference type="NCBI Taxonomy" id="1792174"/>
    <lineage>
        <taxon>Bacteria</taxon>
        <taxon>Bacillati</taxon>
        <taxon>Bacillota</taxon>
        <taxon>Bacilli</taxon>
        <taxon>Bacillales</taxon>
        <taxon>Paenibacillaceae</taxon>
        <taxon>Paenibacillus</taxon>
    </lineage>
</organism>
<keyword evidence="2" id="KW-1185">Reference proteome</keyword>
<dbReference type="EMBL" id="BORS01000004">
    <property type="protein sequence ID" value="GIO41683.1"/>
    <property type="molecule type" value="Genomic_DNA"/>
</dbReference>
<dbReference type="AlphaFoldDB" id="A0A920CLJ3"/>
<gene>
    <name evidence="1" type="ORF">J41TS4_14410</name>
</gene>
<evidence type="ECO:0000313" key="1">
    <source>
        <dbReference type="EMBL" id="GIO41683.1"/>
    </source>
</evidence>
<accession>A0A920CLJ3</accession>